<gene>
    <name evidence="1" type="ORF">AO090005001143</name>
</gene>
<sequence length="116" mass="13047">MSIARPQATTQSFYVGAINTLYSYQRMSLSAQRSTLTVVGIAEESTERLLPHGFEFLWTGINLIPNRILTTSRARQSGASSPPLMPRIHSMRSADFAEHHSHIGLMFPVKRRTTCR</sequence>
<dbReference type="GeneID" id="10099818"/>
<reference evidence="1 2" key="1">
    <citation type="journal article" date="2005" name="Nature">
        <title>Genome sequencing and analysis of Aspergillus oryzae.</title>
        <authorList>
            <person name="Machida M."/>
            <person name="Asai K."/>
            <person name="Sano M."/>
            <person name="Tanaka T."/>
            <person name="Kumagai T."/>
            <person name="Terai G."/>
            <person name="Kusumoto K."/>
            <person name="Arima T."/>
            <person name="Akita O."/>
            <person name="Kashiwagi Y."/>
            <person name="Abe K."/>
            <person name="Gomi K."/>
            <person name="Horiuchi H."/>
            <person name="Kitamoto K."/>
            <person name="Kobayashi T."/>
            <person name="Takeuchi M."/>
            <person name="Denning D.W."/>
            <person name="Galagan J.E."/>
            <person name="Nierman W.C."/>
            <person name="Yu J."/>
            <person name="Archer D.B."/>
            <person name="Bennett J.W."/>
            <person name="Bhatnagar D."/>
            <person name="Cleveland T.E."/>
            <person name="Fedorova N.D."/>
            <person name="Gotoh O."/>
            <person name="Horikawa H."/>
            <person name="Hosoyama A."/>
            <person name="Ichinomiya M."/>
            <person name="Igarashi R."/>
            <person name="Iwashita K."/>
            <person name="Juvvadi P.R."/>
            <person name="Kato M."/>
            <person name="Kato Y."/>
            <person name="Kin T."/>
            <person name="Kokubun A."/>
            <person name="Maeda H."/>
            <person name="Maeyama N."/>
            <person name="Maruyama J."/>
            <person name="Nagasaki H."/>
            <person name="Nakajima T."/>
            <person name="Oda K."/>
            <person name="Okada K."/>
            <person name="Paulsen I."/>
            <person name="Sakamoto K."/>
            <person name="Sawano T."/>
            <person name="Takahashi M."/>
            <person name="Takase K."/>
            <person name="Terabayashi Y."/>
            <person name="Wortman J."/>
            <person name="Yamada O."/>
            <person name="Yamagata Y."/>
            <person name="Anazawa H."/>
            <person name="Hata Y."/>
            <person name="Koide Y."/>
            <person name="Komori T."/>
            <person name="Koyama Y."/>
            <person name="Minetoki T."/>
            <person name="Suharnan S."/>
            <person name="Tanaka A."/>
            <person name="Isono K."/>
            <person name="Kuhara S."/>
            <person name="Ogasawara N."/>
            <person name="Kikuchi H."/>
        </authorList>
    </citation>
    <scope>NUCLEOTIDE SEQUENCE [LARGE SCALE GENOMIC DNA]</scope>
    <source>
        <strain evidence="2">ATCC 42149 / RIB 40</strain>
    </source>
</reference>
<organism evidence="1 2">
    <name type="scientific">Aspergillus oryzae (strain ATCC 42149 / RIB 40)</name>
    <name type="common">Yellow koji mold</name>
    <dbReference type="NCBI Taxonomy" id="510516"/>
    <lineage>
        <taxon>Eukaryota</taxon>
        <taxon>Fungi</taxon>
        <taxon>Dikarya</taxon>
        <taxon>Ascomycota</taxon>
        <taxon>Pezizomycotina</taxon>
        <taxon>Eurotiomycetes</taxon>
        <taxon>Eurotiomycetidae</taxon>
        <taxon>Eurotiales</taxon>
        <taxon>Aspergillaceae</taxon>
        <taxon>Aspergillus</taxon>
        <taxon>Aspergillus subgen. Circumdati</taxon>
    </lineage>
</organism>
<dbReference type="Proteomes" id="UP000006564">
    <property type="component" value="Chromosome 1"/>
</dbReference>
<name>Q2UQQ7_ASPOR</name>
<evidence type="ECO:0000313" key="2">
    <source>
        <dbReference type="Proteomes" id="UP000006564"/>
    </source>
</evidence>
<proteinExistence type="predicted"/>
<keyword evidence="2" id="KW-1185">Reference proteome</keyword>
<dbReference type="AlphaFoldDB" id="Q2UQQ7"/>
<protein>
    <submittedName>
        <fullName evidence="1">DNA, SC005</fullName>
    </submittedName>
</protein>
<dbReference type="VEuPathDB" id="FungiDB:AO090005001143"/>
<evidence type="ECO:0000313" key="1">
    <source>
        <dbReference type="EMBL" id="BAE56108.1"/>
    </source>
</evidence>
<dbReference type="RefSeq" id="XP_023089239.1">
    <property type="nucleotide sequence ID" value="XM_023233033.1"/>
</dbReference>
<dbReference type="KEGG" id="aor:AO090005001143"/>
<dbReference type="HOGENOM" id="CLU_2096389_0_0_1"/>
<accession>Q2UQQ7</accession>
<dbReference type="EMBL" id="AP007151">
    <property type="protein sequence ID" value="BAE56108.1"/>
    <property type="molecule type" value="Genomic_DNA"/>
</dbReference>